<dbReference type="RefSeq" id="WP_097373022.1">
    <property type="nucleotide sequence ID" value="NZ_CP021404.1"/>
</dbReference>
<dbReference type="KEGG" id="cmag:CBW24_06230"/>
<proteinExistence type="predicted"/>
<dbReference type="OrthoDB" id="8478788at2"/>
<dbReference type="Proteomes" id="UP000219050">
    <property type="component" value="Chromosome"/>
</dbReference>
<name>A0A291LYV1_9RHOB</name>
<dbReference type="InterPro" id="IPR011738">
    <property type="entry name" value="Phage_CHP"/>
</dbReference>
<protein>
    <recommendedName>
        <fullName evidence="3">PhiE125 gp8 family phage protein</fullName>
    </recommendedName>
</protein>
<dbReference type="InterPro" id="IPR006450">
    <property type="entry name" value="Phage_HK97_gp6-like"/>
</dbReference>
<accession>A0A291LYV1</accession>
<dbReference type="NCBIfam" id="TIGR02215">
    <property type="entry name" value="phage_chp_gp8"/>
    <property type="match status" value="1"/>
</dbReference>
<dbReference type="NCBIfam" id="TIGR01560">
    <property type="entry name" value="put_DNA_pack"/>
    <property type="match status" value="1"/>
</dbReference>
<keyword evidence="2" id="KW-1185">Reference proteome</keyword>
<dbReference type="EMBL" id="CP021404">
    <property type="protein sequence ID" value="ATI41635.1"/>
    <property type="molecule type" value="Genomic_DNA"/>
</dbReference>
<reference evidence="1 2" key="1">
    <citation type="submission" date="2017-05" db="EMBL/GenBank/DDBJ databases">
        <title>Comparative genomic and metabolic analysis of manganese-oxidizing mechanisms in Celeribater manganoxidans DY25T: its adaption to the environment of polymetallic nodule.</title>
        <authorList>
            <person name="Wang X."/>
        </authorList>
    </citation>
    <scope>NUCLEOTIDE SEQUENCE [LARGE SCALE GENOMIC DNA]</scope>
    <source>
        <strain evidence="1 2">DY25</strain>
    </source>
</reference>
<evidence type="ECO:0000313" key="2">
    <source>
        <dbReference type="Proteomes" id="UP000219050"/>
    </source>
</evidence>
<gene>
    <name evidence="1" type="ORF">CBW24_06230</name>
</gene>
<dbReference type="AlphaFoldDB" id="A0A291LYV1"/>
<dbReference type="CDD" id="cd08054">
    <property type="entry name" value="gp6"/>
    <property type="match status" value="1"/>
</dbReference>
<sequence length="201" mass="22373">MMLSELTTVPDAALPLARFREHLRLGSGFADAEAVEDGLIVPFLRAASVAVEAWTGKVLIERNFRWRLERWRGARVQDLPVAPVSAITALRVTDRLDWEVVVDPATWRLIPDTHRPGLAARGAALPSVPEGGFVCVDFTAGFGPDWDDLPADLAQAVMLLAAHYYEYRHEMRMGEGVMPYGVSALIERWRNMRLLAGGPRR</sequence>
<organism evidence="1 2">
    <name type="scientific">Pacificitalea manganoxidans</name>
    <dbReference type="NCBI Taxonomy" id="1411902"/>
    <lineage>
        <taxon>Bacteria</taxon>
        <taxon>Pseudomonadati</taxon>
        <taxon>Pseudomonadota</taxon>
        <taxon>Alphaproteobacteria</taxon>
        <taxon>Rhodobacterales</taxon>
        <taxon>Paracoccaceae</taxon>
        <taxon>Pacificitalea</taxon>
    </lineage>
</organism>
<dbReference type="Gene3D" id="1.10.3230.30">
    <property type="entry name" value="Phage gp6-like head-tail connector protein"/>
    <property type="match status" value="1"/>
</dbReference>
<evidence type="ECO:0000313" key="1">
    <source>
        <dbReference type="EMBL" id="ATI41635.1"/>
    </source>
</evidence>
<evidence type="ECO:0008006" key="3">
    <source>
        <dbReference type="Google" id="ProtNLM"/>
    </source>
</evidence>